<dbReference type="EMBL" id="FNXT01001248">
    <property type="protein sequence ID" value="SZX76047.1"/>
    <property type="molecule type" value="Genomic_DNA"/>
</dbReference>
<dbReference type="AlphaFoldDB" id="A0A383WEL7"/>
<evidence type="ECO:0000313" key="2">
    <source>
        <dbReference type="EMBL" id="SZX74171.1"/>
    </source>
</evidence>
<sequence length="445" mass="48027">MAAALASLLRWQMRQQSALQPAPFNYSLTLSLDCSWQANEAVWQALGRLSQLSSLMIQTAAGDANETAVNMQHLSALAPLGSCLKQLELRITPVGNLQHQDYAFLSSLTTLTGLHLPVECDHVRLDSISCLTNLRSLELPAHRFAELVLDAAVYAAIAQLTQLTRLSLSSIELGSPGCKYLSRLQQLQELSAALCAAALPVVASLTRLTWLEFDWQQQQQQQRPAGVPFTCPSVQALVTARDAVPFESFPGLVDLVQGGSWQPAAFASLAQHCSGLRQLHISSHCSLSASLSVNDMLMPGAAAAAECAAAVRSLSALRQLTWLSFAPKYEAEVAALAALQQLRGLMARITLSSELRLNDLAALGPLRGLTTLAIELPDVIEFSCKRAKRVLSSVPHVQVVTLYVDARHVDAAARVVREAREAHAAAGIEWPAVVLVADLEPRWDA</sequence>
<proteinExistence type="predicted"/>
<evidence type="ECO:0000313" key="3">
    <source>
        <dbReference type="EMBL" id="SZX76047.1"/>
    </source>
</evidence>
<accession>A0A383WEL7</accession>
<reference evidence="3 4" key="1">
    <citation type="submission" date="2016-10" db="EMBL/GenBank/DDBJ databases">
        <authorList>
            <person name="Cai Z."/>
        </authorList>
    </citation>
    <scope>NUCLEOTIDE SEQUENCE [LARGE SCALE GENOMIC DNA]</scope>
</reference>
<gene>
    <name evidence="2" type="ORF">BQ4739_LOCUS14417</name>
    <name evidence="3" type="ORF">BQ4739_LOCUS16411</name>
</gene>
<protein>
    <submittedName>
        <fullName evidence="3">Uncharacterized protein</fullName>
    </submittedName>
</protein>
<dbReference type="SUPFAM" id="SSF52058">
    <property type="entry name" value="L domain-like"/>
    <property type="match status" value="1"/>
</dbReference>
<keyword evidence="4" id="KW-1185">Reference proteome</keyword>
<organism evidence="3 4">
    <name type="scientific">Tetradesmus obliquus</name>
    <name type="common">Green alga</name>
    <name type="synonym">Acutodesmus obliquus</name>
    <dbReference type="NCBI Taxonomy" id="3088"/>
    <lineage>
        <taxon>Eukaryota</taxon>
        <taxon>Viridiplantae</taxon>
        <taxon>Chlorophyta</taxon>
        <taxon>core chlorophytes</taxon>
        <taxon>Chlorophyceae</taxon>
        <taxon>CS clade</taxon>
        <taxon>Sphaeropleales</taxon>
        <taxon>Scenedesmaceae</taxon>
        <taxon>Tetradesmus</taxon>
    </lineage>
</organism>
<dbReference type="InterPro" id="IPR032675">
    <property type="entry name" value="LRR_dom_sf"/>
</dbReference>
<evidence type="ECO:0000256" key="1">
    <source>
        <dbReference type="ARBA" id="ARBA00004430"/>
    </source>
</evidence>
<evidence type="ECO:0000313" key="4">
    <source>
        <dbReference type="Proteomes" id="UP000256970"/>
    </source>
</evidence>
<dbReference type="Gene3D" id="3.80.10.10">
    <property type="entry name" value="Ribonuclease Inhibitor"/>
    <property type="match status" value="1"/>
</dbReference>
<dbReference type="Proteomes" id="UP000256970">
    <property type="component" value="Unassembled WGS sequence"/>
</dbReference>
<name>A0A383WEL7_TETOB</name>
<comment type="subcellular location">
    <subcellularLocation>
        <location evidence="1">Cytoplasm</location>
        <location evidence="1">Cytoskeleton</location>
        <location evidence="1">Cilium axoneme</location>
    </subcellularLocation>
</comment>
<dbReference type="GO" id="GO:0005930">
    <property type="term" value="C:axoneme"/>
    <property type="evidence" value="ECO:0007669"/>
    <property type="project" value="UniProtKB-SubCell"/>
</dbReference>
<dbReference type="EMBL" id="FNXT01001207">
    <property type="protein sequence ID" value="SZX74171.1"/>
    <property type="molecule type" value="Genomic_DNA"/>
</dbReference>